<organism evidence="1">
    <name type="scientific">Arundo donax</name>
    <name type="common">Giant reed</name>
    <name type="synonym">Donax arundinaceus</name>
    <dbReference type="NCBI Taxonomy" id="35708"/>
    <lineage>
        <taxon>Eukaryota</taxon>
        <taxon>Viridiplantae</taxon>
        <taxon>Streptophyta</taxon>
        <taxon>Embryophyta</taxon>
        <taxon>Tracheophyta</taxon>
        <taxon>Spermatophyta</taxon>
        <taxon>Magnoliopsida</taxon>
        <taxon>Liliopsida</taxon>
        <taxon>Poales</taxon>
        <taxon>Poaceae</taxon>
        <taxon>PACMAD clade</taxon>
        <taxon>Arundinoideae</taxon>
        <taxon>Arundineae</taxon>
        <taxon>Arundo</taxon>
    </lineage>
</organism>
<evidence type="ECO:0000313" key="1">
    <source>
        <dbReference type="EMBL" id="JAD55190.1"/>
    </source>
</evidence>
<dbReference type="AlphaFoldDB" id="A0A0A9B208"/>
<proteinExistence type="predicted"/>
<dbReference type="EMBL" id="GBRH01242705">
    <property type="protein sequence ID" value="JAD55190.1"/>
    <property type="molecule type" value="Transcribed_RNA"/>
</dbReference>
<accession>A0A0A9B208</accession>
<protein>
    <submittedName>
        <fullName evidence="1">Uncharacterized protein</fullName>
    </submittedName>
</protein>
<reference evidence="1" key="2">
    <citation type="journal article" date="2015" name="Data Brief">
        <title>Shoot transcriptome of the giant reed, Arundo donax.</title>
        <authorList>
            <person name="Barrero R.A."/>
            <person name="Guerrero F.D."/>
            <person name="Moolhuijzen P."/>
            <person name="Goolsby J.A."/>
            <person name="Tidwell J."/>
            <person name="Bellgard S.E."/>
            <person name="Bellgard M.I."/>
        </authorList>
    </citation>
    <scope>NUCLEOTIDE SEQUENCE</scope>
    <source>
        <tissue evidence="1">Shoot tissue taken approximately 20 cm above the soil surface</tissue>
    </source>
</reference>
<name>A0A0A9B208_ARUDO</name>
<reference evidence="1" key="1">
    <citation type="submission" date="2014-09" db="EMBL/GenBank/DDBJ databases">
        <authorList>
            <person name="Magalhaes I.L.F."/>
            <person name="Oliveira U."/>
            <person name="Santos F.R."/>
            <person name="Vidigal T.H.D.A."/>
            <person name="Brescovit A.D."/>
            <person name="Santos A.J."/>
        </authorList>
    </citation>
    <scope>NUCLEOTIDE SEQUENCE</scope>
    <source>
        <tissue evidence="1">Shoot tissue taken approximately 20 cm above the soil surface</tissue>
    </source>
</reference>
<sequence length="33" mass="4126">MMLYCYCHYYLLRNHLSSMYHHSYNLQTILLEA</sequence>